<accession>A0A448X150</accession>
<feature type="region of interest" description="Disordered" evidence="1">
    <location>
        <begin position="14"/>
        <end position="62"/>
    </location>
</feature>
<evidence type="ECO:0000313" key="2">
    <source>
        <dbReference type="EMBL" id="VEL25289.1"/>
    </source>
</evidence>
<feature type="compositionally biased region" description="Polar residues" evidence="1">
    <location>
        <begin position="47"/>
        <end position="58"/>
    </location>
</feature>
<evidence type="ECO:0000313" key="3">
    <source>
        <dbReference type="Proteomes" id="UP000784294"/>
    </source>
</evidence>
<proteinExistence type="predicted"/>
<gene>
    <name evidence="2" type="ORF">PXEA_LOCUS18729</name>
</gene>
<feature type="compositionally biased region" description="Polar residues" evidence="1">
    <location>
        <begin position="18"/>
        <end position="35"/>
    </location>
</feature>
<sequence length="93" mass="10054">MEGREGLWAKLVECSRDGPTSSSPADTDTVSTSIASRRWTRQGGSKLASSHNFSNSHSEPPLVQSAVGRRLARVRAACNLRGQALKVRFQTAN</sequence>
<dbReference type="EMBL" id="CAAALY010072824">
    <property type="protein sequence ID" value="VEL25289.1"/>
    <property type="molecule type" value="Genomic_DNA"/>
</dbReference>
<comment type="caution">
    <text evidence="2">The sequence shown here is derived from an EMBL/GenBank/DDBJ whole genome shotgun (WGS) entry which is preliminary data.</text>
</comment>
<organism evidence="2 3">
    <name type="scientific">Protopolystoma xenopodis</name>
    <dbReference type="NCBI Taxonomy" id="117903"/>
    <lineage>
        <taxon>Eukaryota</taxon>
        <taxon>Metazoa</taxon>
        <taxon>Spiralia</taxon>
        <taxon>Lophotrochozoa</taxon>
        <taxon>Platyhelminthes</taxon>
        <taxon>Monogenea</taxon>
        <taxon>Polyopisthocotylea</taxon>
        <taxon>Polystomatidea</taxon>
        <taxon>Polystomatidae</taxon>
        <taxon>Protopolystoma</taxon>
    </lineage>
</organism>
<keyword evidence="3" id="KW-1185">Reference proteome</keyword>
<dbReference type="AlphaFoldDB" id="A0A448X150"/>
<dbReference type="Proteomes" id="UP000784294">
    <property type="component" value="Unassembled WGS sequence"/>
</dbReference>
<protein>
    <submittedName>
        <fullName evidence="2">Uncharacterized protein</fullName>
    </submittedName>
</protein>
<evidence type="ECO:0000256" key="1">
    <source>
        <dbReference type="SAM" id="MobiDB-lite"/>
    </source>
</evidence>
<reference evidence="2" key="1">
    <citation type="submission" date="2018-11" db="EMBL/GenBank/DDBJ databases">
        <authorList>
            <consortium name="Pathogen Informatics"/>
        </authorList>
    </citation>
    <scope>NUCLEOTIDE SEQUENCE</scope>
</reference>
<name>A0A448X150_9PLAT</name>